<dbReference type="RefSeq" id="WP_160480275.1">
    <property type="nucleotide sequence ID" value="NZ_WTFN01000012.1"/>
</dbReference>
<protein>
    <submittedName>
        <fullName evidence="1">Uncharacterized protein</fullName>
    </submittedName>
</protein>
<reference evidence="1 2" key="1">
    <citation type="submission" date="2019-12" db="EMBL/GenBank/DDBJ databases">
        <title>Draft genome sequence of Pseudomonas otitidis recovered from a chicken carcass.</title>
        <authorList>
            <person name="Vieira T.R."/>
            <person name="Oliviera E.F.C."/>
            <person name="Silva N.M.V."/>
            <person name="Sambrano G.E."/>
            <person name="Cibulski S.P."/>
            <person name="Cardoso M.R.I."/>
        </authorList>
    </citation>
    <scope>NUCLEOTIDE SEQUENCE [LARGE SCALE GENOMIC DNA]</scope>
    <source>
        <strain evidence="1 2">25_K</strain>
    </source>
</reference>
<accession>A0A7X3H602</accession>
<name>A0A7X3H602_9GAMM</name>
<dbReference type="EMBL" id="WTFN01000012">
    <property type="protein sequence ID" value="MWK55710.1"/>
    <property type="molecule type" value="Genomic_DNA"/>
</dbReference>
<dbReference type="AlphaFoldDB" id="A0A7X3H602"/>
<evidence type="ECO:0000313" key="1">
    <source>
        <dbReference type="EMBL" id="MWK55710.1"/>
    </source>
</evidence>
<proteinExistence type="predicted"/>
<dbReference type="Proteomes" id="UP000461288">
    <property type="component" value="Unassembled WGS sequence"/>
</dbReference>
<comment type="caution">
    <text evidence="1">The sequence shown here is derived from an EMBL/GenBank/DDBJ whole genome shotgun (WGS) entry which is preliminary data.</text>
</comment>
<organism evidence="1 2">
    <name type="scientific">Metapseudomonas otitidis</name>
    <dbReference type="NCBI Taxonomy" id="319939"/>
    <lineage>
        <taxon>Bacteria</taxon>
        <taxon>Pseudomonadati</taxon>
        <taxon>Pseudomonadota</taxon>
        <taxon>Gammaproteobacteria</taxon>
        <taxon>Pseudomonadales</taxon>
        <taxon>Pseudomonadaceae</taxon>
        <taxon>Metapseudomonas</taxon>
    </lineage>
</organism>
<evidence type="ECO:0000313" key="2">
    <source>
        <dbReference type="Proteomes" id="UP000461288"/>
    </source>
</evidence>
<gene>
    <name evidence="1" type="ORF">GO594_06965</name>
</gene>
<sequence>MHPDYENFYSIAGSLRGFRADQAQFGSFPLPTENTVLAAELLSRIFSELGTPKNLGAICIVELRSDYGITFVINASGGGDLPDAAMERLNTELQEAIGSSYCRISCVTLDTAAIFYSPAHADTKTYIRESFLPSKDTPDLNDVDAAIRDIRELPEAFFGINPGGAVIGGNFNTAAVPIRRILACAVALRCDLFSPAQRSIAKQRIQTFRSLADRHPYPDRGHLATNLEALCIPGGNPNQYLYRDDPNIPISSQNAIQKHVAAAWRCADSSRYCAEPKSFNLIKTRKITGNLAGQLAMWWDNRVNRYSTANLNVGVYADFMLPCSSCCARSAQMIGGITAWARPTTSQDEPLITIPKTATRLRRGSF</sequence>